<dbReference type="STRING" id="370526.SAMN04489835_3462"/>
<feature type="transmembrane region" description="Helical" evidence="2">
    <location>
        <begin position="74"/>
        <end position="96"/>
    </location>
</feature>
<name>A0A1H6KQ10_MYCRU</name>
<keyword evidence="2" id="KW-0812">Transmembrane</keyword>
<evidence type="ECO:0000256" key="2">
    <source>
        <dbReference type="SAM" id="Phobius"/>
    </source>
</evidence>
<feature type="transmembrane region" description="Helical" evidence="2">
    <location>
        <begin position="42"/>
        <end position="62"/>
    </location>
</feature>
<feature type="region of interest" description="Disordered" evidence="1">
    <location>
        <begin position="206"/>
        <end position="257"/>
    </location>
</feature>
<dbReference type="Proteomes" id="UP000182915">
    <property type="component" value="Chromosome I"/>
</dbReference>
<dbReference type="EMBL" id="LT629971">
    <property type="protein sequence ID" value="SEH73606.1"/>
    <property type="molecule type" value="Genomic_DNA"/>
</dbReference>
<evidence type="ECO:0000313" key="4">
    <source>
        <dbReference type="Proteomes" id="UP000182915"/>
    </source>
</evidence>
<dbReference type="AlphaFoldDB" id="A0A1H6KQ10"/>
<feature type="compositionally biased region" description="Low complexity" evidence="1">
    <location>
        <begin position="208"/>
        <end position="257"/>
    </location>
</feature>
<accession>A0A1H6KQ10</accession>
<keyword evidence="2" id="KW-1133">Transmembrane helix</keyword>
<sequence>MPVVAGITFAVLYGVALLTVPPLPGIDSSGLDVVAHVNDHAAAMRTQALLVTFASLALVVVLSQARSRLTGPYAYMFTIGAAVVLAKITIATWFTAGLALHPGELGSATARTITDVVTMSVPVLTVANIMVAAPILLAANEGRFPRWVGIAAAVFGVEQLIETITIIGPPGSFISPGGPMNLYLGGPLFVLFFLALGVALSLPEDAGSDAPAGSPASDDVESGDTAGDSAGSDAPADSSAAVSGSSPGSDSVGSDRD</sequence>
<evidence type="ECO:0000256" key="1">
    <source>
        <dbReference type="SAM" id="MobiDB-lite"/>
    </source>
</evidence>
<keyword evidence="2" id="KW-0472">Membrane</keyword>
<evidence type="ECO:0000313" key="3">
    <source>
        <dbReference type="EMBL" id="SEH73606.1"/>
    </source>
</evidence>
<organism evidence="3 4">
    <name type="scientific">Mycolicibacterium rutilum</name>
    <name type="common">Mycobacterium rutilum</name>
    <dbReference type="NCBI Taxonomy" id="370526"/>
    <lineage>
        <taxon>Bacteria</taxon>
        <taxon>Bacillati</taxon>
        <taxon>Actinomycetota</taxon>
        <taxon>Actinomycetes</taxon>
        <taxon>Mycobacteriales</taxon>
        <taxon>Mycobacteriaceae</taxon>
        <taxon>Mycolicibacterium</taxon>
    </lineage>
</organism>
<proteinExistence type="predicted"/>
<protein>
    <submittedName>
        <fullName evidence="3">Uncharacterized protein</fullName>
    </submittedName>
</protein>
<feature type="transmembrane region" description="Helical" evidence="2">
    <location>
        <begin position="180"/>
        <end position="202"/>
    </location>
</feature>
<feature type="transmembrane region" description="Helical" evidence="2">
    <location>
        <begin position="116"/>
        <end position="140"/>
    </location>
</feature>
<feature type="transmembrane region" description="Helical" evidence="2">
    <location>
        <begin position="147"/>
        <end position="168"/>
    </location>
</feature>
<gene>
    <name evidence="3" type="ORF">SAMN04489835_3462</name>
</gene>
<reference evidence="4" key="1">
    <citation type="submission" date="2016-10" db="EMBL/GenBank/DDBJ databases">
        <authorList>
            <person name="Varghese N."/>
            <person name="Submissions S."/>
        </authorList>
    </citation>
    <scope>NUCLEOTIDE SEQUENCE [LARGE SCALE GENOMIC DNA]</scope>
    <source>
        <strain evidence="4">DSM 45405</strain>
    </source>
</reference>
<keyword evidence="4" id="KW-1185">Reference proteome</keyword>